<dbReference type="PROSITE" id="PS00041">
    <property type="entry name" value="HTH_ARAC_FAMILY_1"/>
    <property type="match status" value="1"/>
</dbReference>
<dbReference type="Gene3D" id="1.10.10.60">
    <property type="entry name" value="Homeodomain-like"/>
    <property type="match status" value="2"/>
</dbReference>
<accession>A0A2Z2KT47</accession>
<dbReference type="SUPFAM" id="SSF52172">
    <property type="entry name" value="CheY-like"/>
    <property type="match status" value="1"/>
</dbReference>
<evidence type="ECO:0000256" key="1">
    <source>
        <dbReference type="ARBA" id="ARBA00023015"/>
    </source>
</evidence>
<dbReference type="PROSITE" id="PS50110">
    <property type="entry name" value="RESPONSE_REGULATORY"/>
    <property type="match status" value="1"/>
</dbReference>
<dbReference type="InterPro" id="IPR001789">
    <property type="entry name" value="Sig_transdc_resp-reg_receiver"/>
</dbReference>
<dbReference type="InterPro" id="IPR011006">
    <property type="entry name" value="CheY-like_superfamily"/>
</dbReference>
<dbReference type="EMBL" id="CP021780">
    <property type="protein sequence ID" value="ASA23871.1"/>
    <property type="molecule type" value="Genomic_DNA"/>
</dbReference>
<dbReference type="GO" id="GO:0000160">
    <property type="term" value="P:phosphorelay signal transduction system"/>
    <property type="evidence" value="ECO:0007669"/>
    <property type="project" value="InterPro"/>
</dbReference>
<feature type="domain" description="HTH araC/xylS-type" evidence="5">
    <location>
        <begin position="452"/>
        <end position="550"/>
    </location>
</feature>
<dbReference type="InterPro" id="IPR018060">
    <property type="entry name" value="HTH_AraC"/>
</dbReference>
<dbReference type="AlphaFoldDB" id="A0A2Z2KT47"/>
<gene>
    <name evidence="7" type="ORF">B9T62_25660</name>
</gene>
<dbReference type="SMART" id="SM00448">
    <property type="entry name" value="REC"/>
    <property type="match status" value="1"/>
</dbReference>
<protein>
    <submittedName>
        <fullName evidence="7">DNA-binding response regulator</fullName>
    </submittedName>
</protein>
<dbReference type="CDD" id="cd17536">
    <property type="entry name" value="REC_YesN-like"/>
    <property type="match status" value="1"/>
</dbReference>
<dbReference type="Gene3D" id="3.40.50.2300">
    <property type="match status" value="1"/>
</dbReference>
<dbReference type="GO" id="GO:0043565">
    <property type="term" value="F:sequence-specific DNA binding"/>
    <property type="evidence" value="ECO:0007669"/>
    <property type="project" value="InterPro"/>
</dbReference>
<dbReference type="Proteomes" id="UP000249890">
    <property type="component" value="Chromosome"/>
</dbReference>
<dbReference type="SMART" id="SM00342">
    <property type="entry name" value="HTH_ARAC"/>
    <property type="match status" value="1"/>
</dbReference>
<dbReference type="PANTHER" id="PTHR43280:SF10">
    <property type="entry name" value="REGULATORY PROTEIN POCR"/>
    <property type="match status" value="1"/>
</dbReference>
<feature type="domain" description="Response regulatory" evidence="6">
    <location>
        <begin position="3"/>
        <end position="121"/>
    </location>
</feature>
<dbReference type="GO" id="GO:0003700">
    <property type="term" value="F:DNA-binding transcription factor activity"/>
    <property type="evidence" value="ECO:0007669"/>
    <property type="project" value="InterPro"/>
</dbReference>
<dbReference type="PRINTS" id="PR00032">
    <property type="entry name" value="HTHARAC"/>
</dbReference>
<reference evidence="7 8" key="1">
    <citation type="submission" date="2017-06" db="EMBL/GenBank/DDBJ databases">
        <title>Complete genome sequence of Paenibacillus donghaensis KCTC 13049T isolated from East Sea sediment, South Korea.</title>
        <authorList>
            <person name="Jung B.K."/>
            <person name="Hong S.-J."/>
            <person name="Shin J.-H."/>
        </authorList>
    </citation>
    <scope>NUCLEOTIDE SEQUENCE [LARGE SCALE GENOMIC DNA]</scope>
    <source>
        <strain evidence="7 8">KCTC 13049</strain>
    </source>
</reference>
<dbReference type="Pfam" id="PF00072">
    <property type="entry name" value="Response_reg"/>
    <property type="match status" value="1"/>
</dbReference>
<evidence type="ECO:0000256" key="3">
    <source>
        <dbReference type="ARBA" id="ARBA00023163"/>
    </source>
</evidence>
<keyword evidence="1" id="KW-0805">Transcription regulation</keyword>
<evidence type="ECO:0000313" key="8">
    <source>
        <dbReference type="Proteomes" id="UP000249890"/>
    </source>
</evidence>
<keyword evidence="2 7" id="KW-0238">DNA-binding</keyword>
<keyword evidence="8" id="KW-1185">Reference proteome</keyword>
<evidence type="ECO:0000256" key="4">
    <source>
        <dbReference type="PROSITE-ProRule" id="PRU00169"/>
    </source>
</evidence>
<evidence type="ECO:0000259" key="5">
    <source>
        <dbReference type="PROSITE" id="PS01124"/>
    </source>
</evidence>
<dbReference type="KEGG" id="pdh:B9T62_25660"/>
<evidence type="ECO:0000313" key="7">
    <source>
        <dbReference type="EMBL" id="ASA23871.1"/>
    </source>
</evidence>
<sequence length="566" mass="65525">MQRMMIVDDEPVILDGLYEFFSKADFADLEILKVYSAADAIDWLNTVKIDIVLSDICMPGIDGMQLIQEIVDRWPRCKVILLTGHDEFNYAHQAIRNPCVVDYLLKTEGMERIRTSVSQTLEKISSEENFNYQAKWFRDKLPRALPQLQQQLMLDVQKRTERMDWLGLQDEFDAIQLPLRAASLVLPMILRIENWRNYETASDRSLIRYAVANIAEEFLGDKAEVKAIDLDPGTIACFVQPKNDTVRSEREDELWVKTLRFVHGTLESVQQACGKCLQMSVSMIVSEQAVAWQELNYTMNRLRLAIYGSPGLGMEKLLRVNVSEAGPSSGPVQNPLGAADLLLDYLKQRLLERDADWSCSFRKWIDLSGEDGPADSFVRLRLLSGLSGTLLQTLQELGLMEEAHRTMDLSRMLYLNVHTHWSEIIAFYHAFFEWIFSKRSDTYKHDESHILSMIHQYIKSHLANDLSLTRIAREVSLNPSYLSRWYKKTTGKGISDYILEKKMERSKELLLGTALKMHEISNQLGFTDQHYFFRFFKKTAGCTPQEFREQPDMIRIKQQVEMIFTR</sequence>
<dbReference type="Pfam" id="PF12833">
    <property type="entry name" value="HTH_18"/>
    <property type="match status" value="1"/>
</dbReference>
<evidence type="ECO:0000259" key="6">
    <source>
        <dbReference type="PROSITE" id="PS50110"/>
    </source>
</evidence>
<name>A0A2Z2KT47_9BACL</name>
<dbReference type="SUPFAM" id="SSF46689">
    <property type="entry name" value="Homeodomain-like"/>
    <property type="match status" value="2"/>
</dbReference>
<dbReference type="PANTHER" id="PTHR43280">
    <property type="entry name" value="ARAC-FAMILY TRANSCRIPTIONAL REGULATOR"/>
    <property type="match status" value="1"/>
</dbReference>
<organism evidence="7 8">
    <name type="scientific">Paenibacillus donghaensis</name>
    <dbReference type="NCBI Taxonomy" id="414771"/>
    <lineage>
        <taxon>Bacteria</taxon>
        <taxon>Bacillati</taxon>
        <taxon>Bacillota</taxon>
        <taxon>Bacilli</taxon>
        <taxon>Bacillales</taxon>
        <taxon>Paenibacillaceae</taxon>
        <taxon>Paenibacillus</taxon>
    </lineage>
</organism>
<dbReference type="InterPro" id="IPR018062">
    <property type="entry name" value="HTH_AraC-typ_CS"/>
</dbReference>
<evidence type="ECO:0000256" key="2">
    <source>
        <dbReference type="ARBA" id="ARBA00023125"/>
    </source>
</evidence>
<dbReference type="InterPro" id="IPR009057">
    <property type="entry name" value="Homeodomain-like_sf"/>
</dbReference>
<dbReference type="InterPro" id="IPR020449">
    <property type="entry name" value="Tscrpt_reg_AraC-type_HTH"/>
</dbReference>
<dbReference type="OrthoDB" id="2543932at2"/>
<keyword evidence="3" id="KW-0804">Transcription</keyword>
<dbReference type="PROSITE" id="PS01124">
    <property type="entry name" value="HTH_ARAC_FAMILY_2"/>
    <property type="match status" value="1"/>
</dbReference>
<keyword evidence="4" id="KW-0597">Phosphoprotein</keyword>
<feature type="modified residue" description="4-aspartylphosphate" evidence="4">
    <location>
        <position position="55"/>
    </location>
</feature>
<proteinExistence type="predicted"/>